<dbReference type="InterPro" id="IPR003770">
    <property type="entry name" value="MLTG-like"/>
</dbReference>
<name>A0A6J7XQM9_9ZZZZ</name>
<accession>A0A6J7XQM9</accession>
<evidence type="ECO:0000256" key="4">
    <source>
        <dbReference type="ARBA" id="ARBA00023136"/>
    </source>
</evidence>
<dbReference type="GO" id="GO:0016829">
    <property type="term" value="F:lyase activity"/>
    <property type="evidence" value="ECO:0007669"/>
    <property type="project" value="UniProtKB-KW"/>
</dbReference>
<evidence type="ECO:0000256" key="6">
    <source>
        <dbReference type="ARBA" id="ARBA00023316"/>
    </source>
</evidence>
<dbReference type="Gene3D" id="3.30.1490.480">
    <property type="entry name" value="Endolytic murein transglycosylase"/>
    <property type="match status" value="1"/>
</dbReference>
<evidence type="ECO:0000256" key="3">
    <source>
        <dbReference type="ARBA" id="ARBA00022989"/>
    </source>
</evidence>
<dbReference type="EMBL" id="CAFBSG010000005">
    <property type="protein sequence ID" value="CAB5239694.1"/>
    <property type="molecule type" value="Genomic_DNA"/>
</dbReference>
<keyword evidence="1" id="KW-1003">Cell membrane</keyword>
<keyword evidence="6" id="KW-0961">Cell wall biogenesis/degradation</keyword>
<keyword evidence="4" id="KW-0472">Membrane</keyword>
<protein>
    <submittedName>
        <fullName evidence="7">Unannotated protein</fullName>
    </submittedName>
</protein>
<keyword evidence="2" id="KW-0812">Transmembrane</keyword>
<evidence type="ECO:0000256" key="2">
    <source>
        <dbReference type="ARBA" id="ARBA00022692"/>
    </source>
</evidence>
<gene>
    <name evidence="7" type="ORF">UFOPK3554_00416</name>
</gene>
<dbReference type="GO" id="GO:0071555">
    <property type="term" value="P:cell wall organization"/>
    <property type="evidence" value="ECO:0007669"/>
    <property type="project" value="UniProtKB-KW"/>
</dbReference>
<dbReference type="PANTHER" id="PTHR30518">
    <property type="entry name" value="ENDOLYTIC MUREIN TRANSGLYCOSYLASE"/>
    <property type="match status" value="1"/>
</dbReference>
<evidence type="ECO:0000256" key="1">
    <source>
        <dbReference type="ARBA" id="ARBA00022475"/>
    </source>
</evidence>
<dbReference type="Pfam" id="PF02618">
    <property type="entry name" value="YceG"/>
    <property type="match status" value="1"/>
</dbReference>
<evidence type="ECO:0000256" key="5">
    <source>
        <dbReference type="ARBA" id="ARBA00023239"/>
    </source>
</evidence>
<dbReference type="AlphaFoldDB" id="A0A6J7XQM9"/>
<organism evidence="7">
    <name type="scientific">freshwater metagenome</name>
    <dbReference type="NCBI Taxonomy" id="449393"/>
    <lineage>
        <taxon>unclassified sequences</taxon>
        <taxon>metagenomes</taxon>
        <taxon>ecological metagenomes</taxon>
    </lineage>
</organism>
<dbReference type="HAMAP" id="MF_02065">
    <property type="entry name" value="MltG"/>
    <property type="match status" value="1"/>
</dbReference>
<keyword evidence="3" id="KW-1133">Transmembrane helix</keyword>
<dbReference type="PANTHER" id="PTHR30518:SF2">
    <property type="entry name" value="ENDOLYTIC MUREIN TRANSGLYCOSYLASE"/>
    <property type="match status" value="1"/>
</dbReference>
<keyword evidence="5" id="KW-0456">Lyase</keyword>
<sequence length="341" mass="37153">MNYSTPRVIRVSLSLLMVAVITFGLHSLRTGASTQNDFPCTLDSPSEVSIEIPSGASGSAIAKILFDAGVVKSSASFFKMAVSKAEATGISPGSHRIEIQICAEDALKQLLDTTRIENLIKISEGEWNSEIVKKMIAAGFSQPELISALKDVTLPAGITSPEGVLFPAQYSFGKGTTALEAIQNMVDRFSQESTLIGFNNGYEKYSQKDLLTIASIIQAEGNTKDFTKIARTIYNRLRIDMPLQLDSTVHYITGVRGSIFLSTKATTIKSPYNTYKRYGLPPAPIGNPGVAALRAAISPEQGDWIYFITVAPGDTRFTASSDQFLKWKVEYIRNRRAGAFK</sequence>
<evidence type="ECO:0000313" key="7">
    <source>
        <dbReference type="EMBL" id="CAB5239694.1"/>
    </source>
</evidence>
<dbReference type="NCBIfam" id="TIGR00247">
    <property type="entry name" value="endolytic transglycosylase MltG"/>
    <property type="match status" value="1"/>
</dbReference>
<proteinExistence type="inferred from homology"/>
<reference evidence="7" key="1">
    <citation type="submission" date="2020-05" db="EMBL/GenBank/DDBJ databases">
        <authorList>
            <person name="Chiriac C."/>
            <person name="Salcher M."/>
            <person name="Ghai R."/>
            <person name="Kavagutti S V."/>
        </authorList>
    </citation>
    <scope>NUCLEOTIDE SEQUENCE</scope>
</reference>